<feature type="compositionally biased region" description="Low complexity" evidence="1">
    <location>
        <begin position="283"/>
        <end position="301"/>
    </location>
</feature>
<keyword evidence="3" id="KW-1185">Reference proteome</keyword>
<proteinExistence type="predicted"/>
<dbReference type="EMBL" id="MLAK01000684">
    <property type="protein sequence ID" value="OHT07829.1"/>
    <property type="molecule type" value="Genomic_DNA"/>
</dbReference>
<comment type="caution">
    <text evidence="2">The sequence shown here is derived from an EMBL/GenBank/DDBJ whole genome shotgun (WGS) entry which is preliminary data.</text>
</comment>
<gene>
    <name evidence="2" type="ORF">TRFO_23768</name>
</gene>
<dbReference type="RefSeq" id="XP_068360965.1">
    <property type="nucleotide sequence ID" value="XM_068503352.1"/>
</dbReference>
<organism evidence="2 3">
    <name type="scientific">Tritrichomonas foetus</name>
    <dbReference type="NCBI Taxonomy" id="1144522"/>
    <lineage>
        <taxon>Eukaryota</taxon>
        <taxon>Metamonada</taxon>
        <taxon>Parabasalia</taxon>
        <taxon>Tritrichomonadida</taxon>
        <taxon>Tritrichomonadidae</taxon>
        <taxon>Tritrichomonas</taxon>
    </lineage>
</organism>
<dbReference type="Proteomes" id="UP000179807">
    <property type="component" value="Unassembled WGS sequence"/>
</dbReference>
<evidence type="ECO:0000313" key="2">
    <source>
        <dbReference type="EMBL" id="OHT07829.1"/>
    </source>
</evidence>
<dbReference type="GeneID" id="94838056"/>
<evidence type="ECO:0000313" key="3">
    <source>
        <dbReference type="Proteomes" id="UP000179807"/>
    </source>
</evidence>
<name>A0A1J4KEK8_9EUKA</name>
<protein>
    <submittedName>
        <fullName evidence="2">Uncharacterized protein</fullName>
    </submittedName>
</protein>
<feature type="region of interest" description="Disordered" evidence="1">
    <location>
        <begin position="281"/>
        <end position="307"/>
    </location>
</feature>
<accession>A0A1J4KEK8</accession>
<dbReference type="VEuPathDB" id="TrichDB:TRFO_23768"/>
<dbReference type="AlphaFoldDB" id="A0A1J4KEK8"/>
<sequence length="307" mass="36128">MNVEIDMINRKTENTISKLRSKRKKMIASLKYEEAQKIDDEIVVHHQNAIEDSIQIIISEFEEVVNSYLQRIYDSDQYIDKECNELINEHQKKYHYNFKNIQQEHLQALALIESRYQDSRMRENERRYPEQTHLLELSKKAALNGDYQQALELRDKSRIVAQESLENRLNQLEMDFNSQREEKINEFKTIFEQMVARYNGGFDVHRKAAEKKHEAFKTNRDLQLTSFYQKATTKLNSIFKSSSVIQQADLQLRAILKSQCESFNYIPPSITAVLPAEKSTLKSNTVSRTSTRSSSRLPSRTTTKRTY</sequence>
<evidence type="ECO:0000256" key="1">
    <source>
        <dbReference type="SAM" id="MobiDB-lite"/>
    </source>
</evidence>
<reference evidence="2" key="1">
    <citation type="submission" date="2016-10" db="EMBL/GenBank/DDBJ databases">
        <authorList>
            <person name="Benchimol M."/>
            <person name="Almeida L.G."/>
            <person name="Vasconcelos A.T."/>
            <person name="Perreira-Neves A."/>
            <person name="Rosa I.A."/>
            <person name="Tasca T."/>
            <person name="Bogo M.R."/>
            <person name="de Souza W."/>
        </authorList>
    </citation>
    <scope>NUCLEOTIDE SEQUENCE [LARGE SCALE GENOMIC DNA]</scope>
    <source>
        <strain evidence="2">K</strain>
    </source>
</reference>